<reference evidence="1 2" key="1">
    <citation type="submission" date="2019-05" db="EMBL/GenBank/DDBJ databases">
        <title>Another draft genome of Portunus trituberculatus and its Hox gene families provides insights of decapod evolution.</title>
        <authorList>
            <person name="Jeong J.-H."/>
            <person name="Song I."/>
            <person name="Kim S."/>
            <person name="Choi T."/>
            <person name="Kim D."/>
            <person name="Ryu S."/>
            <person name="Kim W."/>
        </authorList>
    </citation>
    <scope>NUCLEOTIDE SEQUENCE [LARGE SCALE GENOMIC DNA]</scope>
    <source>
        <tissue evidence="1">Muscle</tissue>
    </source>
</reference>
<dbReference type="AlphaFoldDB" id="A0A5B7H480"/>
<dbReference type="Proteomes" id="UP000324222">
    <property type="component" value="Unassembled WGS sequence"/>
</dbReference>
<evidence type="ECO:0000313" key="2">
    <source>
        <dbReference type="Proteomes" id="UP000324222"/>
    </source>
</evidence>
<evidence type="ECO:0000313" key="1">
    <source>
        <dbReference type="EMBL" id="MPC63928.1"/>
    </source>
</evidence>
<keyword evidence="2" id="KW-1185">Reference proteome</keyword>
<comment type="caution">
    <text evidence="1">The sequence shown here is derived from an EMBL/GenBank/DDBJ whole genome shotgun (WGS) entry which is preliminary data.</text>
</comment>
<name>A0A5B7H480_PORTR</name>
<proteinExistence type="predicted"/>
<dbReference type="EMBL" id="VSRR010021423">
    <property type="protein sequence ID" value="MPC63928.1"/>
    <property type="molecule type" value="Genomic_DNA"/>
</dbReference>
<sequence>MPVRIPSPAAVLRKNNILLRYVGSFSFINLRWHQRGLLVMKIRNLVRV</sequence>
<organism evidence="1 2">
    <name type="scientific">Portunus trituberculatus</name>
    <name type="common">Swimming crab</name>
    <name type="synonym">Neptunus trituberculatus</name>
    <dbReference type="NCBI Taxonomy" id="210409"/>
    <lineage>
        <taxon>Eukaryota</taxon>
        <taxon>Metazoa</taxon>
        <taxon>Ecdysozoa</taxon>
        <taxon>Arthropoda</taxon>
        <taxon>Crustacea</taxon>
        <taxon>Multicrustacea</taxon>
        <taxon>Malacostraca</taxon>
        <taxon>Eumalacostraca</taxon>
        <taxon>Eucarida</taxon>
        <taxon>Decapoda</taxon>
        <taxon>Pleocyemata</taxon>
        <taxon>Brachyura</taxon>
        <taxon>Eubrachyura</taxon>
        <taxon>Portunoidea</taxon>
        <taxon>Portunidae</taxon>
        <taxon>Portuninae</taxon>
        <taxon>Portunus</taxon>
    </lineage>
</organism>
<gene>
    <name evidence="1" type="ORF">E2C01_058036</name>
</gene>
<protein>
    <submittedName>
        <fullName evidence="1">Uncharacterized protein</fullName>
    </submittedName>
</protein>
<accession>A0A5B7H480</accession>